<dbReference type="InterPro" id="IPR013783">
    <property type="entry name" value="Ig-like_fold"/>
</dbReference>
<dbReference type="STRING" id="1125725.HMPREF1325_0307"/>
<keyword evidence="2 5" id="KW-0378">Hydrolase</keyword>
<dbReference type="GO" id="GO:0004135">
    <property type="term" value="F:amylo-alpha-1,6-glucosidase activity"/>
    <property type="evidence" value="ECO:0007669"/>
    <property type="project" value="InterPro"/>
</dbReference>
<dbReference type="Pfam" id="PF00128">
    <property type="entry name" value="Alpha-amylase"/>
    <property type="match status" value="1"/>
</dbReference>
<dbReference type="EMBL" id="AUZJ01000022">
    <property type="protein sequence ID" value="ERF60938.1"/>
    <property type="molecule type" value="Genomic_DNA"/>
</dbReference>
<proteinExistence type="inferred from homology"/>
<reference evidence="7 8" key="1">
    <citation type="submission" date="2013-08" db="EMBL/GenBank/DDBJ databases">
        <authorList>
            <person name="Durkin A.S."/>
            <person name="Haft D.R."/>
            <person name="McCorrison J."/>
            <person name="Torralba M."/>
            <person name="Gillis M."/>
            <person name="Haft D.H."/>
            <person name="Methe B."/>
            <person name="Sutton G."/>
            <person name="Nelson K.E."/>
        </authorList>
    </citation>
    <scope>NUCLEOTIDE SEQUENCE [LARGE SCALE GENOMIC DNA]</scope>
    <source>
        <strain evidence="6 8">ATCC 35536</strain>
        <strain evidence="5 7">VPI DR56BR1116</strain>
    </source>
</reference>
<organism evidence="5 7">
    <name type="scientific">Treponema socranskii subsp. socranskii VPI DR56BR1116 = ATCC 35536</name>
    <dbReference type="NCBI Taxonomy" id="1125725"/>
    <lineage>
        <taxon>Bacteria</taxon>
        <taxon>Pseudomonadati</taxon>
        <taxon>Spirochaetota</taxon>
        <taxon>Spirochaetia</taxon>
        <taxon>Spirochaetales</taxon>
        <taxon>Treponemataceae</taxon>
        <taxon>Treponema</taxon>
    </lineage>
</organism>
<protein>
    <submittedName>
        <fullName evidence="5">Glycogen debranching enzyme GlgX</fullName>
        <ecNumber evidence="5">3.2.1.-</ecNumber>
    </submittedName>
</protein>
<dbReference type="InterPro" id="IPR013780">
    <property type="entry name" value="Glyco_hydro_b"/>
</dbReference>
<dbReference type="SUPFAM" id="SSF81296">
    <property type="entry name" value="E set domains"/>
    <property type="match status" value="1"/>
</dbReference>
<dbReference type="InterPro" id="IPR006047">
    <property type="entry name" value="GH13_cat_dom"/>
</dbReference>
<evidence type="ECO:0000256" key="2">
    <source>
        <dbReference type="ARBA" id="ARBA00022801"/>
    </source>
</evidence>
<comment type="similarity">
    <text evidence="1">Belongs to the glycosyl hydrolase 13 family.</text>
</comment>
<evidence type="ECO:0000313" key="8">
    <source>
        <dbReference type="Proteomes" id="UP000016646"/>
    </source>
</evidence>
<dbReference type="PATRIC" id="fig|1125725.3.peg.1071"/>
<gene>
    <name evidence="5" type="primary">glgX</name>
    <name evidence="6" type="ORF">HMPREF0860_2579</name>
    <name evidence="5" type="ORF">HMPREF1325_0307</name>
</gene>
<dbReference type="EMBL" id="AVQI01000003">
    <property type="protein sequence ID" value="ERK05076.1"/>
    <property type="molecule type" value="Genomic_DNA"/>
</dbReference>
<dbReference type="CDD" id="cd02856">
    <property type="entry name" value="E_set_GDE_Isoamylase_N"/>
    <property type="match status" value="1"/>
</dbReference>
<evidence type="ECO:0000313" key="7">
    <source>
        <dbReference type="Proteomes" id="UP000016412"/>
    </source>
</evidence>
<dbReference type="Proteomes" id="UP000016646">
    <property type="component" value="Unassembled WGS sequence"/>
</dbReference>
<dbReference type="EC" id="3.2.1.-" evidence="5"/>
<dbReference type="PANTHER" id="PTHR43002">
    <property type="entry name" value="GLYCOGEN DEBRANCHING ENZYME"/>
    <property type="match status" value="1"/>
</dbReference>
<evidence type="ECO:0000313" key="5">
    <source>
        <dbReference type="EMBL" id="ERF60938.1"/>
    </source>
</evidence>
<keyword evidence="8" id="KW-1185">Reference proteome</keyword>
<dbReference type="InterPro" id="IPR011837">
    <property type="entry name" value="Glycogen_debranch_GlgX"/>
</dbReference>
<comment type="caution">
    <text evidence="5">The sequence shown here is derived from an EMBL/GenBank/DDBJ whole genome shotgun (WGS) entry which is preliminary data.</text>
</comment>
<accession>U2LLH7</accession>
<dbReference type="InterPro" id="IPR048644">
    <property type="entry name" value="Isoamylase_C"/>
</dbReference>
<dbReference type="AlphaFoldDB" id="U2LLH7"/>
<evidence type="ECO:0000313" key="6">
    <source>
        <dbReference type="EMBL" id="ERK05076.1"/>
    </source>
</evidence>
<name>U2LLH7_TRESO</name>
<dbReference type="InterPro" id="IPR004193">
    <property type="entry name" value="Glyco_hydro_13_N"/>
</dbReference>
<dbReference type="Gene3D" id="2.60.40.10">
    <property type="entry name" value="Immunoglobulins"/>
    <property type="match status" value="1"/>
</dbReference>
<dbReference type="GO" id="GO:0005980">
    <property type="term" value="P:glycogen catabolic process"/>
    <property type="evidence" value="ECO:0007669"/>
    <property type="project" value="InterPro"/>
</dbReference>
<dbReference type="NCBIfam" id="TIGR02100">
    <property type="entry name" value="glgX_debranch"/>
    <property type="match status" value="1"/>
</dbReference>
<dbReference type="InterPro" id="IPR044505">
    <property type="entry name" value="GlgX_Isoamylase_N_E_set"/>
</dbReference>
<evidence type="ECO:0000259" key="4">
    <source>
        <dbReference type="SMART" id="SM00642"/>
    </source>
</evidence>
<dbReference type="Proteomes" id="UP000016412">
    <property type="component" value="Unassembled WGS sequence"/>
</dbReference>
<dbReference type="Gene3D" id="3.20.20.80">
    <property type="entry name" value="Glycosidases"/>
    <property type="match status" value="1"/>
</dbReference>
<dbReference type="Gene3D" id="2.60.40.1180">
    <property type="entry name" value="Golgi alpha-mannosidase II"/>
    <property type="match status" value="1"/>
</dbReference>
<dbReference type="CDD" id="cd11326">
    <property type="entry name" value="AmyAc_Glg_debranch"/>
    <property type="match status" value="1"/>
</dbReference>
<evidence type="ECO:0000256" key="1">
    <source>
        <dbReference type="ARBA" id="ARBA00008061"/>
    </source>
</evidence>
<dbReference type="eggNOG" id="COG1523">
    <property type="taxonomic scope" value="Bacteria"/>
</dbReference>
<dbReference type="InterPro" id="IPR014756">
    <property type="entry name" value="Ig_E-set"/>
</dbReference>
<sequence>MSYDKIPLMDAFRVLAGRPMQCGAVVTDGGVNFSLFSKNATRVVLYFFDSLDAKTFCDTFEFDPKINKTGDVWHVFIKDLKAGVLYLYRLDGPYNPPAGDRFNFNKYVFDPCAKAFTAGSVFRSYRKQREYGRAGIENGLLSDLSDFPKCVVVDDTDFDWQGDKPLARALSETIIYEAHVKGFTRSPTSGVQNPGTYRGFIEKIPYLTYLGVTAVELMPMFEFDEAENERVNPRTGQLLTNYWGYNTIGFFAPKTSYAADTSPGGAVREFKELVRELHRAGIEVILDVVYNHTAEGNENGPTFSFRGIENGVYYMLPQDQKQYYADYSGCGNTVNANHPTVSEFILASLRHWGVDMHVDGFRFDLATILNRSELGHLISSGQLPYAIAQDPLLAKTKIIAEPWDAGGGYQLGSFAGGRWCEWNGKFRDDIRRFIRGDDRAATEAATRMTGSSDLYKANGRSPVNSVNYITSHDGFTMYDLVSYNVKHNDENGEGNRDGSDDNFSYNNGFEGDSTNPKIVSVRRRKIKNFLTCLFLSQGTPMLLSGDEMMRTQRGNNNAYCQDNETSWIDWHCCDKNRDILLYTKMLIELRKAYSLFRRNTFFADASEITWYDANGKNPDWAKLDRFLAFKVDESADGIGINEIYFAINTDIYDLTVTLPSPAGGNAWYRIADTSIDGEDAVRKRGDEELLNEQHRYVLPSDSLVLLISKRSL</sequence>
<dbReference type="SMART" id="SM00642">
    <property type="entry name" value="Aamy"/>
    <property type="match status" value="1"/>
</dbReference>
<dbReference type="InterPro" id="IPR017853">
    <property type="entry name" value="GH"/>
</dbReference>
<evidence type="ECO:0000256" key="3">
    <source>
        <dbReference type="ARBA" id="ARBA00023295"/>
    </source>
</evidence>
<feature type="domain" description="Glycosyl hydrolase family 13 catalytic" evidence="4">
    <location>
        <begin position="177"/>
        <end position="590"/>
    </location>
</feature>
<dbReference type="SUPFAM" id="SSF51445">
    <property type="entry name" value="(Trans)glycosidases"/>
    <property type="match status" value="1"/>
</dbReference>
<dbReference type="Pfam" id="PF02922">
    <property type="entry name" value="CBM_48"/>
    <property type="match status" value="1"/>
</dbReference>
<dbReference type="Pfam" id="PF21331">
    <property type="entry name" value="Isoamylase_C"/>
    <property type="match status" value="1"/>
</dbReference>
<keyword evidence="3 5" id="KW-0326">Glycosidase</keyword>
<dbReference type="SUPFAM" id="SSF51011">
    <property type="entry name" value="Glycosyl hydrolase domain"/>
    <property type="match status" value="1"/>
</dbReference>